<evidence type="ECO:0000313" key="10">
    <source>
        <dbReference type="EMBL" id="OAQ82810.1"/>
    </source>
</evidence>
<comment type="subcellular location">
    <subcellularLocation>
        <location evidence="7">Endoplasmic reticulum</location>
    </subcellularLocation>
</comment>
<comment type="catalytic activity">
    <reaction evidence="6">
        <text>an N-acetyl-alpha-D-glucosaminyl-diphospho-di-trans,poly-cis-dolichol + UDP-N-acetyl-alpha-D-glucosamine = an N,N'-diacetylchitobiosyl-diphospho-di-trans,poly-cis-dolichol + UDP + H(+)</text>
        <dbReference type="Rhea" id="RHEA:23380"/>
        <dbReference type="Rhea" id="RHEA-COMP:19507"/>
        <dbReference type="Rhea" id="RHEA-COMP:19510"/>
        <dbReference type="ChEBI" id="CHEBI:15378"/>
        <dbReference type="ChEBI" id="CHEBI:57269"/>
        <dbReference type="ChEBI" id="CHEBI:57705"/>
        <dbReference type="ChEBI" id="CHEBI:58223"/>
        <dbReference type="ChEBI" id="CHEBI:58427"/>
        <dbReference type="EC" id="2.4.1.141"/>
    </reaction>
</comment>
<dbReference type="Pfam" id="PF04101">
    <property type="entry name" value="Glyco_tran_28_C"/>
    <property type="match status" value="1"/>
</dbReference>
<dbReference type="GO" id="GO:0043541">
    <property type="term" value="C:UDP-N-acetylglucosamine transferase complex"/>
    <property type="evidence" value="ECO:0007669"/>
    <property type="project" value="TreeGrafter"/>
</dbReference>
<comment type="caution">
    <text evidence="10">The sequence shown here is derived from an EMBL/GenBank/DDBJ whole genome shotgun (WGS) entry which is preliminary data.</text>
</comment>
<evidence type="ECO:0000256" key="3">
    <source>
        <dbReference type="ARBA" id="ARBA00017468"/>
    </source>
</evidence>
<keyword evidence="7" id="KW-0328">Glycosyltransferase</keyword>
<accession>A0A179GZX5</accession>
<evidence type="ECO:0000313" key="9">
    <source>
        <dbReference type="EMBL" id="OAQ74700.1"/>
    </source>
</evidence>
<dbReference type="SUPFAM" id="SSF53756">
    <property type="entry name" value="UDP-Glycosyltransferase/glycogen phosphorylase"/>
    <property type="match status" value="1"/>
</dbReference>
<protein>
    <recommendedName>
        <fullName evidence="3 7">UDP-N-acetylglucosamine transferase subunit ALG13</fullName>
        <ecNumber evidence="2 7">2.4.1.141</ecNumber>
    </recommendedName>
    <alternativeName>
        <fullName evidence="5 7">Asparagine-linked glycosylation protein 13</fullName>
    </alternativeName>
</protein>
<feature type="domain" description="Glycosyl transferase family 28 C-terminal" evidence="8">
    <location>
        <begin position="12"/>
        <end position="166"/>
    </location>
</feature>
<dbReference type="OMA" id="ILDAWKM"/>
<proteinExistence type="inferred from homology"/>
<keyword evidence="7 10" id="KW-0808">Transferase</keyword>
<dbReference type="EMBL" id="LSBI01000008">
    <property type="protein sequence ID" value="OAQ82810.1"/>
    <property type="molecule type" value="Genomic_DNA"/>
</dbReference>
<dbReference type="PANTHER" id="PTHR47043:SF1">
    <property type="entry name" value="UDP-N-ACETYLGLUCOSAMINE TRANSFERASE SUBUNIT ALG13"/>
    <property type="match status" value="1"/>
</dbReference>
<reference evidence="10 11" key="1">
    <citation type="submission" date="2016-02" db="EMBL/GenBank/DDBJ databases">
        <title>Biosynthesis of antibiotic leucinostatins and their inhibition on Phytophthora in bio-control Purpureocillium lilacinum.</title>
        <authorList>
            <person name="Wang G."/>
            <person name="Liu Z."/>
            <person name="Lin R."/>
            <person name="Li E."/>
            <person name="Mao Z."/>
            <person name="Ling J."/>
            <person name="Yin W."/>
            <person name="Xie B."/>
        </authorList>
    </citation>
    <scope>NUCLEOTIDE SEQUENCE [LARGE SCALE GENOMIC DNA]</scope>
    <source>
        <strain evidence="9">PLBJ-1</strain>
        <strain evidence="10">PLFJ-1</strain>
    </source>
</reference>
<dbReference type="Gene3D" id="3.40.50.2000">
    <property type="entry name" value="Glycogen Phosphorylase B"/>
    <property type="match status" value="1"/>
</dbReference>
<organism evidence="10 11">
    <name type="scientific">Purpureocillium lilacinum</name>
    <name type="common">Paecilomyces lilacinus</name>
    <dbReference type="NCBI Taxonomy" id="33203"/>
    <lineage>
        <taxon>Eukaryota</taxon>
        <taxon>Fungi</taxon>
        <taxon>Dikarya</taxon>
        <taxon>Ascomycota</taxon>
        <taxon>Pezizomycotina</taxon>
        <taxon>Sordariomycetes</taxon>
        <taxon>Hypocreomycetidae</taxon>
        <taxon>Hypocreales</taxon>
        <taxon>Ophiocordycipitaceae</taxon>
        <taxon>Purpureocillium</taxon>
    </lineage>
</organism>
<dbReference type="STRING" id="33203.A0A179GZX5"/>
<gene>
    <name evidence="7" type="primary">ALG13</name>
    <name evidence="9" type="ORF">VFPBJ_09995</name>
    <name evidence="10" type="ORF">VFPFJ_08613</name>
</gene>
<sequence>MTADERPSGRYCLITVGATVGFEQLTKAALEPSFWQFLRDKGFSNLRIQCGPDIPWATDKLSQLEHEIPPGFSVDVFDVRKNLMLEEMVLCKPAEGQRGQGLIISHAGTGTILDAWKVGVPLIVVPNTSLLDDHQTEMAKHLAREGYATMAKPSRRDLQEAIDKAELLVEENRTRWPPHQVSNQQGGAARLWDIKPIEVKAEEVSQMTHD</sequence>
<dbReference type="Proteomes" id="UP000078340">
    <property type="component" value="Unassembled WGS sequence"/>
</dbReference>
<comment type="similarity">
    <text evidence="7">Belongs to the glycosyltransferase 28 family.</text>
</comment>
<dbReference type="InterPro" id="IPR052474">
    <property type="entry name" value="UDP-GlcNAc_transferase"/>
</dbReference>
<evidence type="ECO:0000256" key="4">
    <source>
        <dbReference type="ARBA" id="ARBA00024804"/>
    </source>
</evidence>
<dbReference type="EMBL" id="LSBH01000009">
    <property type="protein sequence ID" value="OAQ74700.1"/>
    <property type="molecule type" value="Genomic_DNA"/>
</dbReference>
<evidence type="ECO:0000259" key="8">
    <source>
        <dbReference type="Pfam" id="PF04101"/>
    </source>
</evidence>
<evidence type="ECO:0000256" key="2">
    <source>
        <dbReference type="ARBA" id="ARBA00012614"/>
    </source>
</evidence>
<comment type="function">
    <text evidence="4 7">Involved in protein N-glycosylation. Essential for the second step of the dolichol-linked oligosaccharide pathway.</text>
</comment>
<dbReference type="GO" id="GO:0004577">
    <property type="term" value="F:N-acetylglucosaminyldiphosphodolichol N-acetylglucosaminyltransferase activity"/>
    <property type="evidence" value="ECO:0007669"/>
    <property type="project" value="UniProtKB-EC"/>
</dbReference>
<evidence type="ECO:0000256" key="6">
    <source>
        <dbReference type="ARBA" id="ARBA00048184"/>
    </source>
</evidence>
<dbReference type="InterPro" id="IPR007235">
    <property type="entry name" value="Glyco_trans_28_C"/>
</dbReference>
<dbReference type="PANTHER" id="PTHR47043">
    <property type="entry name" value="UDP-N-ACETYLGLUCOSAMINE TRANSFERASE SUBUNIT ALG13"/>
    <property type="match status" value="1"/>
</dbReference>
<dbReference type="OrthoDB" id="20273at2759"/>
<comment type="subunit">
    <text evidence="1 7">Heterodimer with ALG14 to form a functional enzyme.</text>
</comment>
<dbReference type="GO" id="GO:0006488">
    <property type="term" value="P:dolichol-linked oligosaccharide biosynthetic process"/>
    <property type="evidence" value="ECO:0007669"/>
    <property type="project" value="TreeGrafter"/>
</dbReference>
<dbReference type="EC" id="2.4.1.141" evidence="2 7"/>
<evidence type="ECO:0000256" key="7">
    <source>
        <dbReference type="RuleBase" id="RU362128"/>
    </source>
</evidence>
<dbReference type="Proteomes" id="UP000078240">
    <property type="component" value="Unassembled WGS sequence"/>
</dbReference>
<evidence type="ECO:0000256" key="5">
    <source>
        <dbReference type="ARBA" id="ARBA00032061"/>
    </source>
</evidence>
<dbReference type="AlphaFoldDB" id="A0A179GZX5"/>
<name>A0A179GZX5_PURLI</name>
<evidence type="ECO:0000313" key="11">
    <source>
        <dbReference type="Proteomes" id="UP000078340"/>
    </source>
</evidence>
<evidence type="ECO:0000256" key="1">
    <source>
        <dbReference type="ARBA" id="ARBA00011198"/>
    </source>
</evidence>
<keyword evidence="7" id="KW-0256">Endoplasmic reticulum</keyword>